<feature type="compositionally biased region" description="Low complexity" evidence="1">
    <location>
        <begin position="1"/>
        <end position="25"/>
    </location>
</feature>
<feature type="compositionally biased region" description="Polar residues" evidence="1">
    <location>
        <begin position="179"/>
        <end position="190"/>
    </location>
</feature>
<accession>A0AAD5QAF6</accession>
<proteinExistence type="predicted"/>
<comment type="caution">
    <text evidence="2">The sequence shown here is derived from an EMBL/GenBank/DDBJ whole genome shotgun (WGS) entry which is preliminary data.</text>
</comment>
<reference evidence="2" key="1">
    <citation type="submission" date="2021-12" db="EMBL/GenBank/DDBJ databases">
        <title>Prjna785345.</title>
        <authorList>
            <person name="Rujirawat T."/>
            <person name="Krajaejun T."/>
        </authorList>
    </citation>
    <scope>NUCLEOTIDE SEQUENCE</scope>
    <source>
        <strain evidence="2">Pi057C3</strain>
    </source>
</reference>
<feature type="compositionally biased region" description="Low complexity" evidence="1">
    <location>
        <begin position="169"/>
        <end position="178"/>
    </location>
</feature>
<feature type="compositionally biased region" description="Basic residues" evidence="1">
    <location>
        <begin position="80"/>
        <end position="107"/>
    </location>
</feature>
<evidence type="ECO:0000313" key="3">
    <source>
        <dbReference type="Proteomes" id="UP001209570"/>
    </source>
</evidence>
<keyword evidence="3" id="KW-1185">Reference proteome</keyword>
<organism evidence="2 3">
    <name type="scientific">Pythium insidiosum</name>
    <name type="common">Pythiosis disease agent</name>
    <dbReference type="NCBI Taxonomy" id="114742"/>
    <lineage>
        <taxon>Eukaryota</taxon>
        <taxon>Sar</taxon>
        <taxon>Stramenopiles</taxon>
        <taxon>Oomycota</taxon>
        <taxon>Peronosporomycetes</taxon>
        <taxon>Pythiales</taxon>
        <taxon>Pythiaceae</taxon>
        <taxon>Pythium</taxon>
    </lineage>
</organism>
<dbReference type="AlphaFoldDB" id="A0AAD5QAF6"/>
<gene>
    <name evidence="2" type="ORF">P43SY_001937</name>
</gene>
<feature type="compositionally biased region" description="Basic and acidic residues" evidence="1">
    <location>
        <begin position="159"/>
        <end position="168"/>
    </location>
</feature>
<evidence type="ECO:0000313" key="2">
    <source>
        <dbReference type="EMBL" id="KAJ0408713.1"/>
    </source>
</evidence>
<evidence type="ECO:0000256" key="1">
    <source>
        <dbReference type="SAM" id="MobiDB-lite"/>
    </source>
</evidence>
<dbReference type="EMBL" id="JAKCXM010000009">
    <property type="protein sequence ID" value="KAJ0408713.1"/>
    <property type="molecule type" value="Genomic_DNA"/>
</dbReference>
<feature type="region of interest" description="Disordered" evidence="1">
    <location>
        <begin position="68"/>
        <end position="190"/>
    </location>
</feature>
<feature type="compositionally biased region" description="Basic and acidic residues" evidence="1">
    <location>
        <begin position="122"/>
        <end position="133"/>
    </location>
</feature>
<feature type="region of interest" description="Disordered" evidence="1">
    <location>
        <begin position="1"/>
        <end position="30"/>
    </location>
</feature>
<name>A0AAD5QAF6_PYTIN</name>
<protein>
    <submittedName>
        <fullName evidence="2">Uncharacterized protein</fullName>
    </submittedName>
</protein>
<sequence>MASLRTPSSASSASSAALDAAPRAGAGAGDEIDDEKVYYGFGVFMGLPLADLRAMKDEFQQKQAMALGHANGNGNGHSLGHSHSHSHSHNLGHSHIHGHSHGHGLSHGHHDDGGAAPTNGMDARRAPLRDPMGRPHPGGRLRLDAPSGHRMAAPFDGGAPDRDGHQSDGSDGSDGSLSAQKSHSLNFILH</sequence>
<dbReference type="Proteomes" id="UP001209570">
    <property type="component" value="Unassembled WGS sequence"/>
</dbReference>